<feature type="transmembrane region" description="Helical" evidence="1">
    <location>
        <begin position="38"/>
        <end position="60"/>
    </location>
</feature>
<feature type="transmembrane region" description="Helical" evidence="1">
    <location>
        <begin position="106"/>
        <end position="128"/>
    </location>
</feature>
<reference evidence="3 4" key="1">
    <citation type="journal article" date="2019" name="Genome Biol. Evol.">
        <title>Insights into the evolution of the New World diploid cottons (Gossypium, subgenus Houzingenia) based on genome sequencing.</title>
        <authorList>
            <person name="Grover C.E."/>
            <person name="Arick M.A. 2nd"/>
            <person name="Thrash A."/>
            <person name="Conover J.L."/>
            <person name="Sanders W.S."/>
            <person name="Peterson D.G."/>
            <person name="Frelichowski J.E."/>
            <person name="Scheffler J.A."/>
            <person name="Scheffler B.E."/>
            <person name="Wendel J.F."/>
        </authorList>
    </citation>
    <scope>NUCLEOTIDE SEQUENCE [LARGE SCALE GENOMIC DNA]</scope>
    <source>
        <strain evidence="3">27</strain>
        <tissue evidence="3">Leaf</tissue>
    </source>
</reference>
<evidence type="ECO:0000259" key="2">
    <source>
        <dbReference type="Pfam" id="PF24924"/>
    </source>
</evidence>
<sequence>MGLPVDIVKARLKDKNGICISWSNIRDAMGKANGDRHLALLAFVIYGLIVFSKALGYVFVPSTRPIEEFLESERPPNQSIEEWVQNHSTMTYQEIEWRAPWKIQSMVLIGCGGHLWVFLIGIWGAISYSSLMVMSQYKYDQCVPATAGLNRVEVSV</sequence>
<feature type="non-terminal residue" evidence="3">
    <location>
        <position position="156"/>
    </location>
</feature>
<evidence type="ECO:0000313" key="3">
    <source>
        <dbReference type="EMBL" id="MBA0626728.1"/>
    </source>
</evidence>
<comment type="caution">
    <text evidence="3">The sequence shown here is derived from an EMBL/GenBank/DDBJ whole genome shotgun (WGS) entry which is preliminary data.</text>
</comment>
<keyword evidence="4" id="KW-1185">Reference proteome</keyword>
<name>A0A7J8SKT7_GOSDV</name>
<dbReference type="PANTHER" id="PTHR48200">
    <property type="entry name" value="PROTEIN, PUTATIVE-RELATED"/>
    <property type="match status" value="1"/>
</dbReference>
<keyword evidence="1" id="KW-0812">Transmembrane</keyword>
<dbReference type="InterPro" id="IPR056647">
    <property type="entry name" value="DUF7745"/>
</dbReference>
<proteinExistence type="predicted"/>
<dbReference type="AlphaFoldDB" id="A0A7J8SKT7"/>
<dbReference type="Proteomes" id="UP000593561">
    <property type="component" value="Unassembled WGS sequence"/>
</dbReference>
<evidence type="ECO:0000313" key="4">
    <source>
        <dbReference type="Proteomes" id="UP000593561"/>
    </source>
</evidence>
<dbReference type="Pfam" id="PF24924">
    <property type="entry name" value="DUF7745"/>
    <property type="match status" value="1"/>
</dbReference>
<keyword evidence="1" id="KW-0472">Membrane</keyword>
<evidence type="ECO:0000256" key="1">
    <source>
        <dbReference type="SAM" id="Phobius"/>
    </source>
</evidence>
<dbReference type="PANTHER" id="PTHR48200:SF1">
    <property type="entry name" value="AMINOTRANSFERASE-LIKE PLANT MOBILE DOMAIN-CONTAINING PROTEIN"/>
    <property type="match status" value="1"/>
</dbReference>
<protein>
    <recommendedName>
        <fullName evidence="2">DUF7745 domain-containing protein</fullName>
    </recommendedName>
</protein>
<dbReference type="EMBL" id="JABFAC010000010">
    <property type="protein sequence ID" value="MBA0626728.1"/>
    <property type="molecule type" value="Genomic_DNA"/>
</dbReference>
<organism evidence="3 4">
    <name type="scientific">Gossypium davidsonii</name>
    <name type="common">Davidson's cotton</name>
    <name type="synonym">Gossypium klotzschianum subsp. davidsonii</name>
    <dbReference type="NCBI Taxonomy" id="34287"/>
    <lineage>
        <taxon>Eukaryota</taxon>
        <taxon>Viridiplantae</taxon>
        <taxon>Streptophyta</taxon>
        <taxon>Embryophyta</taxon>
        <taxon>Tracheophyta</taxon>
        <taxon>Spermatophyta</taxon>
        <taxon>Magnoliopsida</taxon>
        <taxon>eudicotyledons</taxon>
        <taxon>Gunneridae</taxon>
        <taxon>Pentapetalae</taxon>
        <taxon>rosids</taxon>
        <taxon>malvids</taxon>
        <taxon>Malvales</taxon>
        <taxon>Malvaceae</taxon>
        <taxon>Malvoideae</taxon>
        <taxon>Gossypium</taxon>
    </lineage>
</organism>
<accession>A0A7J8SKT7</accession>
<gene>
    <name evidence="3" type="ORF">Godav_004339</name>
</gene>
<keyword evidence="1" id="KW-1133">Transmembrane helix</keyword>
<feature type="domain" description="DUF7745" evidence="2">
    <location>
        <begin position="77"/>
        <end position="139"/>
    </location>
</feature>